<accession>A0ABY6CTQ1</accession>
<feature type="domain" description="Fibronectin type-III" evidence="5">
    <location>
        <begin position="196"/>
        <end position="287"/>
    </location>
</feature>
<dbReference type="InterPro" id="IPR011050">
    <property type="entry name" value="Pectin_lyase_fold/virulence"/>
</dbReference>
<sequence length="968" mass="106072">MRKTYLLLAVIVSHIFMPLMGYAQVLNPTADSYVRGGSFSSQNFGTDVLLDCKLGATSDEWTRHSYLKFDLSSVTEPVVVSATLRLKVAQGSGNVDIHTSHFVTDDSWTESNINWDNKPAYSTTLGSVLSPSKDAWIEMDLTDIVTSEYGGDQVISIVLTSNGGSVAAYHSNDASSALDHPQLVLVMSNDQVAPATPTGLTATSQSDSQIDLAWDDNAEEDLSHYNISRSTDNGANYTLLVEDVEDNAYSDLDLSPSTTYYYQISAVDESHNESVSSAAVSATTDVPPAVPTAPSGLAIVSQTAYHAELSWDDNSGTERGFSIERKTTGEFVEIHVLDENVATYTDEPLNPSTTYIYRVRAFNSGGNSAYSNEISLTTDAPDSYYIDAVAGNDANAGTSASAPWKTLQKVSTHTFNPGEKVLFKAGSVWNERLSLHGSGIEGSPIVVDMYGTGNKPVFNGGGGSGGNPTVLLENEEYWEINNLEITNSDGTATYQSDLWGIRVDVTEAGEFNHIYIRDCYIHMINGEVPLLDAPNEGKETGGIYVTVSSSSSKPAWYRDLKIQNNRIGGEVGGDLVSGLGIATESTHGRIQLGEERKLFQEVVVSENVVGPTGRNNCVVRVSENALVEHNLFKDAGQFMTGHSVYNFNTYNFVIQYNEAYGNVGPSTDKDRGGYDADYQAQNTYIQYNYSHDNNWTLGIMKRETNENVVFRYNIAQNDKMSIFRYGFNTDRGLTDAHVYNNTFYVSADYNIEVFGIRTALNTEFYNNIFYFENEATWGTSSQGLPINCTFENNSFYNLAPKGSNYITTNPQLVDPGTGGSDIDWNDYPNILLGYKLMATSPCIDAGKVIENNGGRDFWGNTLYNGAPDIGAHEFQEEKVVLNSDELSTPFLVYPNPFTGMTNFNLPHDTESVVIYDMLGQVVEKISPDASSKTLIWSPTVNAATGTLIYHIHRKNGEVIVGKLIHLSE</sequence>
<protein>
    <submittedName>
        <fullName evidence="6">DNRLRE domain-containing protein</fullName>
    </submittedName>
</protein>
<dbReference type="NCBIfam" id="NF033679">
    <property type="entry name" value="DNRLRE_dom"/>
    <property type="match status" value="1"/>
</dbReference>
<keyword evidence="7" id="KW-1185">Reference proteome</keyword>
<evidence type="ECO:0000256" key="1">
    <source>
        <dbReference type="ARBA" id="ARBA00004613"/>
    </source>
</evidence>
<dbReference type="PANTHER" id="PTHR13817:SF166">
    <property type="entry name" value="NEURONAL IGCAM-RELATED"/>
    <property type="match status" value="1"/>
</dbReference>
<dbReference type="EMBL" id="CP106679">
    <property type="protein sequence ID" value="UXP33873.1"/>
    <property type="molecule type" value="Genomic_DNA"/>
</dbReference>
<dbReference type="Pfam" id="PF00041">
    <property type="entry name" value="fn3"/>
    <property type="match status" value="1"/>
</dbReference>
<dbReference type="PANTHER" id="PTHR13817">
    <property type="entry name" value="TITIN"/>
    <property type="match status" value="1"/>
</dbReference>
<reference evidence="6" key="1">
    <citation type="submission" date="2022-09" db="EMBL/GenBank/DDBJ databases">
        <title>Comparative genomics and taxonomic characterization of three novel marine species of genus Reichenbachiella exhibiting antioxidant and polysaccharide degradation activities.</title>
        <authorList>
            <person name="Muhammad N."/>
            <person name="Lee Y.-J."/>
            <person name="Ko J."/>
            <person name="Kim S.-G."/>
        </authorList>
    </citation>
    <scope>NUCLEOTIDE SEQUENCE</scope>
    <source>
        <strain evidence="6">BKB1-1</strain>
    </source>
</reference>
<comment type="subcellular location">
    <subcellularLocation>
        <location evidence="1">Secreted</location>
    </subcellularLocation>
</comment>
<dbReference type="NCBIfam" id="TIGR04183">
    <property type="entry name" value="Por_Secre_tail"/>
    <property type="match status" value="1"/>
</dbReference>
<dbReference type="SUPFAM" id="SSF49265">
    <property type="entry name" value="Fibronectin type III"/>
    <property type="match status" value="1"/>
</dbReference>
<organism evidence="6 7">
    <name type="scientific">Reichenbachiella agarivorans</name>
    <dbReference type="NCBI Taxonomy" id="2979464"/>
    <lineage>
        <taxon>Bacteria</taxon>
        <taxon>Pseudomonadati</taxon>
        <taxon>Bacteroidota</taxon>
        <taxon>Cytophagia</taxon>
        <taxon>Cytophagales</taxon>
        <taxon>Reichenbachiellaceae</taxon>
        <taxon>Reichenbachiella</taxon>
    </lineage>
</organism>
<dbReference type="Pfam" id="PF24517">
    <property type="entry name" value="CBM96"/>
    <property type="match status" value="1"/>
</dbReference>
<feature type="domain" description="Fibronectin type-III" evidence="5">
    <location>
        <begin position="293"/>
        <end position="381"/>
    </location>
</feature>
<dbReference type="Gene3D" id="2.60.40.10">
    <property type="entry name" value="Immunoglobulins"/>
    <property type="match status" value="2"/>
</dbReference>
<dbReference type="SUPFAM" id="SSF51126">
    <property type="entry name" value="Pectin lyase-like"/>
    <property type="match status" value="1"/>
</dbReference>
<evidence type="ECO:0000256" key="4">
    <source>
        <dbReference type="ARBA" id="ARBA00022737"/>
    </source>
</evidence>
<dbReference type="InterPro" id="IPR013783">
    <property type="entry name" value="Ig-like_fold"/>
</dbReference>
<dbReference type="InterPro" id="IPR036116">
    <property type="entry name" value="FN3_sf"/>
</dbReference>
<evidence type="ECO:0000256" key="3">
    <source>
        <dbReference type="ARBA" id="ARBA00022729"/>
    </source>
</evidence>
<evidence type="ECO:0000313" key="7">
    <source>
        <dbReference type="Proteomes" id="UP001065174"/>
    </source>
</evidence>
<dbReference type="InterPro" id="IPR026444">
    <property type="entry name" value="Secre_tail"/>
</dbReference>
<evidence type="ECO:0000256" key="2">
    <source>
        <dbReference type="ARBA" id="ARBA00022525"/>
    </source>
</evidence>
<name>A0ABY6CTQ1_9BACT</name>
<dbReference type="SMART" id="SM00060">
    <property type="entry name" value="FN3"/>
    <property type="match status" value="2"/>
</dbReference>
<keyword evidence="3" id="KW-0732">Signal</keyword>
<evidence type="ECO:0000313" key="6">
    <source>
        <dbReference type="EMBL" id="UXP33873.1"/>
    </source>
</evidence>
<dbReference type="InterPro" id="IPR055372">
    <property type="entry name" value="CBM96"/>
</dbReference>
<keyword evidence="2" id="KW-0964">Secreted</keyword>
<keyword evidence="4" id="KW-0677">Repeat</keyword>
<dbReference type="PROSITE" id="PS50853">
    <property type="entry name" value="FN3"/>
    <property type="match status" value="2"/>
</dbReference>
<dbReference type="CDD" id="cd00063">
    <property type="entry name" value="FN3"/>
    <property type="match status" value="2"/>
</dbReference>
<dbReference type="RefSeq" id="WP_262311299.1">
    <property type="nucleotide sequence ID" value="NZ_CP106679.1"/>
</dbReference>
<dbReference type="InterPro" id="IPR003961">
    <property type="entry name" value="FN3_dom"/>
</dbReference>
<proteinExistence type="predicted"/>
<evidence type="ECO:0000259" key="5">
    <source>
        <dbReference type="PROSITE" id="PS50853"/>
    </source>
</evidence>
<dbReference type="Proteomes" id="UP001065174">
    <property type="component" value="Chromosome"/>
</dbReference>
<dbReference type="InterPro" id="IPR050964">
    <property type="entry name" value="Striated_Muscle_Regulatory"/>
</dbReference>
<gene>
    <name evidence="6" type="ORF">N6H18_07935</name>
</gene>